<dbReference type="PANTHER" id="PTHR34597:SF1">
    <property type="entry name" value="HEME_HEMOPEXIN TRANSPORTER PROTEIN HUXB"/>
    <property type="match status" value="1"/>
</dbReference>
<dbReference type="InterPro" id="IPR034746">
    <property type="entry name" value="POTRA"/>
</dbReference>
<dbReference type="GO" id="GO:0098046">
    <property type="term" value="C:type V protein secretion system complex"/>
    <property type="evidence" value="ECO:0007669"/>
    <property type="project" value="TreeGrafter"/>
</dbReference>
<feature type="chain" id="PRO_5006710695" evidence="9">
    <location>
        <begin position="31"/>
        <end position="570"/>
    </location>
</feature>
<dbReference type="Proteomes" id="UP000049855">
    <property type="component" value="Unassembled WGS sequence"/>
</dbReference>
<dbReference type="PANTHER" id="PTHR34597">
    <property type="entry name" value="SLR1661 PROTEIN"/>
    <property type="match status" value="1"/>
</dbReference>
<keyword evidence="8" id="KW-0998">Cell outer membrane</keyword>
<keyword evidence="12" id="KW-1185">Reference proteome</keyword>
<organism evidence="11 12">
    <name type="scientific">Sporomusa ovata</name>
    <dbReference type="NCBI Taxonomy" id="2378"/>
    <lineage>
        <taxon>Bacteria</taxon>
        <taxon>Bacillati</taxon>
        <taxon>Bacillota</taxon>
        <taxon>Negativicutes</taxon>
        <taxon>Selenomonadales</taxon>
        <taxon>Sporomusaceae</taxon>
        <taxon>Sporomusa</taxon>
    </lineage>
</organism>
<dbReference type="Pfam" id="PF08479">
    <property type="entry name" value="POTRA_2"/>
    <property type="match status" value="1"/>
</dbReference>
<feature type="signal peptide" evidence="9">
    <location>
        <begin position="1"/>
        <end position="30"/>
    </location>
</feature>
<dbReference type="Gene3D" id="3.10.20.310">
    <property type="entry name" value="membrane protein fhac"/>
    <property type="match status" value="1"/>
</dbReference>
<dbReference type="PROSITE" id="PS51779">
    <property type="entry name" value="POTRA"/>
    <property type="match status" value="1"/>
</dbReference>
<proteinExistence type="inferred from homology"/>
<dbReference type="GO" id="GO:0009279">
    <property type="term" value="C:cell outer membrane"/>
    <property type="evidence" value="ECO:0007669"/>
    <property type="project" value="UniProtKB-SubCell"/>
</dbReference>
<dbReference type="GO" id="GO:0046819">
    <property type="term" value="P:protein secretion by the type V secretion system"/>
    <property type="evidence" value="ECO:0007669"/>
    <property type="project" value="TreeGrafter"/>
</dbReference>
<gene>
    <name evidence="11" type="ORF">SpAn4DRAFT_5118</name>
</gene>
<dbReference type="Pfam" id="PF03865">
    <property type="entry name" value="ShlB"/>
    <property type="match status" value="1"/>
</dbReference>
<comment type="subcellular location">
    <subcellularLocation>
        <location evidence="1">Cell outer membrane</location>
    </subcellularLocation>
</comment>
<evidence type="ECO:0000256" key="8">
    <source>
        <dbReference type="ARBA" id="ARBA00023237"/>
    </source>
</evidence>
<evidence type="ECO:0000256" key="6">
    <source>
        <dbReference type="ARBA" id="ARBA00022927"/>
    </source>
</evidence>
<dbReference type="InterPro" id="IPR051544">
    <property type="entry name" value="TPS_OM_transporter"/>
</dbReference>
<evidence type="ECO:0000256" key="7">
    <source>
        <dbReference type="ARBA" id="ARBA00023136"/>
    </source>
</evidence>
<evidence type="ECO:0000256" key="2">
    <source>
        <dbReference type="ARBA" id="ARBA00009055"/>
    </source>
</evidence>
<evidence type="ECO:0000256" key="4">
    <source>
        <dbReference type="ARBA" id="ARBA00022452"/>
    </source>
</evidence>
<keyword evidence="6" id="KW-0653">Protein transport</keyword>
<evidence type="ECO:0000256" key="1">
    <source>
        <dbReference type="ARBA" id="ARBA00004442"/>
    </source>
</evidence>
<dbReference type="EMBL" id="CTRP01000013">
    <property type="protein sequence ID" value="CQR73457.1"/>
    <property type="molecule type" value="Genomic_DNA"/>
</dbReference>
<keyword evidence="9" id="KW-0732">Signal</keyword>
<dbReference type="GO" id="GO:0008320">
    <property type="term" value="F:protein transmembrane transporter activity"/>
    <property type="evidence" value="ECO:0007669"/>
    <property type="project" value="TreeGrafter"/>
</dbReference>
<protein>
    <submittedName>
        <fullName evidence="11">Hemolysin activation/secretion protein</fullName>
    </submittedName>
</protein>
<sequence length="570" mass="61632">MKNLSYRPNKKLISLLTAAAGLLTTFPALAAPSNTPYSGTALEGVKPPTVQAPVQKAPSITVEEREPVVSADGQQKIPVKSFRISGESPLPGGEILNLIKNKAGKEITLNDLNKLAAHITKYLRQQGYIVAFAYIPAQDVKDGIVEIAVVPGKYGQVKISGDGHISAERLKAMLFCAKPDMLITRAPLERALLLINDVSGVTVKATLSPGQEAGTADLILETGDTDKTSGAVYADNWGNRYTGRTRFGTQITVNNFSDHYGDALTIGGLTTSDGINNYNFGYSAPLGHDGAKAEVKYSHVGYTLGEEYADLGATGRAAVTSYALSYPFIRSRSFSLYGTIGYDVKHLKDDIADYGSYSPRSSKLWNLDLSGSFADTWMGGGNSAFSLTHYRGSLDINNASAQANDASTAQTSGDFNKTVLTYQRQQYVAQNLNFNFSFTGQLADKNLDSSEKLYLGGADGVRSYPQGEASGDQGYKLTGEFRWRLPGLSGGLSNLYLNTFCDYGNVMVNKHPYSTGDNRRSLTAAGLGLLWTRNRDFAIRMDYAWKIGSGEATADSDKSGRFWLQGVKYF</sequence>
<feature type="domain" description="POTRA" evidence="10">
    <location>
        <begin position="77"/>
        <end position="152"/>
    </location>
</feature>
<reference evidence="12" key="1">
    <citation type="submission" date="2015-03" db="EMBL/GenBank/DDBJ databases">
        <authorList>
            <person name="Nijsse Bart"/>
        </authorList>
    </citation>
    <scope>NUCLEOTIDE SEQUENCE [LARGE SCALE GENOMIC DNA]</scope>
</reference>
<comment type="similarity">
    <text evidence="2">Belongs to the TPS (TC 1.B.20) family.</text>
</comment>
<evidence type="ECO:0000256" key="5">
    <source>
        <dbReference type="ARBA" id="ARBA00022692"/>
    </source>
</evidence>
<dbReference type="InterPro" id="IPR013686">
    <property type="entry name" value="Polypept-transport_assoc_ShlB"/>
</dbReference>
<evidence type="ECO:0000259" key="10">
    <source>
        <dbReference type="PROSITE" id="PS51779"/>
    </source>
</evidence>
<accession>A0A0U1L195</accession>
<keyword evidence="5" id="KW-0812">Transmembrane</keyword>
<keyword evidence="7" id="KW-0472">Membrane</keyword>
<name>A0A0U1L195_9FIRM</name>
<keyword evidence="3" id="KW-0813">Transport</keyword>
<evidence type="ECO:0000313" key="11">
    <source>
        <dbReference type="EMBL" id="CQR73457.1"/>
    </source>
</evidence>
<dbReference type="AlphaFoldDB" id="A0A0U1L195"/>
<dbReference type="Gene3D" id="2.40.160.50">
    <property type="entry name" value="membrane protein fhac: a member of the omp85/tpsb transporter family"/>
    <property type="match status" value="1"/>
</dbReference>
<keyword evidence="4" id="KW-1134">Transmembrane beta strand</keyword>
<evidence type="ECO:0000256" key="9">
    <source>
        <dbReference type="SAM" id="SignalP"/>
    </source>
</evidence>
<evidence type="ECO:0000313" key="12">
    <source>
        <dbReference type="Proteomes" id="UP000049855"/>
    </source>
</evidence>
<dbReference type="InterPro" id="IPR005565">
    <property type="entry name" value="Hemolysn_activator_HlyB_C"/>
</dbReference>
<evidence type="ECO:0000256" key="3">
    <source>
        <dbReference type="ARBA" id="ARBA00022448"/>
    </source>
</evidence>